<gene>
    <name evidence="3" type="ORF">BCR43DRAFT_416205</name>
</gene>
<dbReference type="PANTHER" id="PTHR22978">
    <property type="entry name" value="B-CELL TRANSLOCATION GENE"/>
    <property type="match status" value="1"/>
</dbReference>
<dbReference type="Gene3D" id="3.90.640.90">
    <property type="entry name" value="Anti-proliferative protein, N-terminal domain"/>
    <property type="match status" value="1"/>
</dbReference>
<dbReference type="InterPro" id="IPR002087">
    <property type="entry name" value="Anti_prolifrtn"/>
</dbReference>
<comment type="similarity">
    <text evidence="1">Belongs to the BTG family.</text>
</comment>
<dbReference type="STRING" id="13706.A0A1X2H874"/>
<proteinExistence type="inferred from homology"/>
<dbReference type="OrthoDB" id="19928at2759"/>
<dbReference type="AlphaFoldDB" id="A0A1X2H874"/>
<dbReference type="InParanoid" id="A0A1X2H874"/>
<feature type="non-terminal residue" evidence="3">
    <location>
        <position position="125"/>
    </location>
</feature>
<dbReference type="InterPro" id="IPR033332">
    <property type="entry name" value="BTG"/>
</dbReference>
<dbReference type="Proteomes" id="UP000242180">
    <property type="component" value="Unassembled WGS sequence"/>
</dbReference>
<evidence type="ECO:0000259" key="2">
    <source>
        <dbReference type="SMART" id="SM00099"/>
    </source>
</evidence>
<evidence type="ECO:0000256" key="1">
    <source>
        <dbReference type="ARBA" id="ARBA00007989"/>
    </source>
</evidence>
<feature type="domain" description="Anti-proliferative protein" evidence="2">
    <location>
        <begin position="1"/>
        <end position="107"/>
    </location>
</feature>
<dbReference type="GO" id="GO:0005737">
    <property type="term" value="C:cytoplasm"/>
    <property type="evidence" value="ECO:0007669"/>
    <property type="project" value="TreeGrafter"/>
</dbReference>
<sequence>MHMEITQAVDFLGRFVQTKMPQDDLSSFKDDLSSELRERFENHWHAHEPMRGSGYRSISNFNGALDPILTKVACRCKVDPSLIHDNLPRDFILWIDPYSVSYRVGDRSNIMTLFEDRTRGRITFK</sequence>
<dbReference type="PRINTS" id="PR00310">
    <property type="entry name" value="ANTIPRLFBTG1"/>
</dbReference>
<dbReference type="OMA" id="CKNQIML"/>
<evidence type="ECO:0000313" key="4">
    <source>
        <dbReference type="Proteomes" id="UP000242180"/>
    </source>
</evidence>
<dbReference type="SUPFAM" id="SSF160696">
    <property type="entry name" value="BTG domain-like"/>
    <property type="match status" value="1"/>
</dbReference>
<dbReference type="Pfam" id="PF07742">
    <property type="entry name" value="BTG"/>
    <property type="match status" value="1"/>
</dbReference>
<dbReference type="GO" id="GO:0005634">
    <property type="term" value="C:nucleus"/>
    <property type="evidence" value="ECO:0007669"/>
    <property type="project" value="TreeGrafter"/>
</dbReference>
<keyword evidence="4" id="KW-1185">Reference proteome</keyword>
<organism evidence="3 4">
    <name type="scientific">Syncephalastrum racemosum</name>
    <name type="common">Filamentous fungus</name>
    <dbReference type="NCBI Taxonomy" id="13706"/>
    <lineage>
        <taxon>Eukaryota</taxon>
        <taxon>Fungi</taxon>
        <taxon>Fungi incertae sedis</taxon>
        <taxon>Mucoromycota</taxon>
        <taxon>Mucoromycotina</taxon>
        <taxon>Mucoromycetes</taxon>
        <taxon>Mucorales</taxon>
        <taxon>Syncephalastraceae</taxon>
        <taxon>Syncephalastrum</taxon>
    </lineage>
</organism>
<evidence type="ECO:0000313" key="3">
    <source>
        <dbReference type="EMBL" id="ORY94777.1"/>
    </source>
</evidence>
<protein>
    <recommendedName>
        <fullName evidence="2">Anti-proliferative protein domain-containing protein</fullName>
    </recommendedName>
</protein>
<dbReference type="EMBL" id="MCGN01000007">
    <property type="protein sequence ID" value="ORY94777.1"/>
    <property type="molecule type" value="Genomic_DNA"/>
</dbReference>
<accession>A0A1X2H874</accession>
<name>A0A1X2H874_SYNRA</name>
<dbReference type="PANTHER" id="PTHR22978:SF22">
    <property type="entry name" value="BTG FAMILY PROTEIN"/>
    <property type="match status" value="1"/>
</dbReference>
<reference evidence="3 4" key="1">
    <citation type="submission" date="2016-07" db="EMBL/GenBank/DDBJ databases">
        <title>Pervasive Adenine N6-methylation of Active Genes in Fungi.</title>
        <authorList>
            <consortium name="DOE Joint Genome Institute"/>
            <person name="Mondo S.J."/>
            <person name="Dannebaum R.O."/>
            <person name="Kuo R.C."/>
            <person name="Labutti K."/>
            <person name="Haridas S."/>
            <person name="Kuo A."/>
            <person name="Salamov A."/>
            <person name="Ahrendt S.R."/>
            <person name="Lipzen A."/>
            <person name="Sullivan W."/>
            <person name="Andreopoulos W.B."/>
            <person name="Clum A."/>
            <person name="Lindquist E."/>
            <person name="Daum C."/>
            <person name="Ramamoorthy G.K."/>
            <person name="Gryganskyi A."/>
            <person name="Culley D."/>
            <person name="Magnuson J.K."/>
            <person name="James T.Y."/>
            <person name="O'Malley M.A."/>
            <person name="Stajich J.E."/>
            <person name="Spatafora J.W."/>
            <person name="Visel A."/>
            <person name="Grigoriev I.V."/>
        </authorList>
    </citation>
    <scope>NUCLEOTIDE SEQUENCE [LARGE SCALE GENOMIC DNA]</scope>
    <source>
        <strain evidence="3 4">NRRL 2496</strain>
    </source>
</reference>
<dbReference type="SMART" id="SM00099">
    <property type="entry name" value="btg1"/>
    <property type="match status" value="1"/>
</dbReference>
<dbReference type="InterPro" id="IPR036054">
    <property type="entry name" value="BTG-like_sf"/>
</dbReference>
<comment type="caution">
    <text evidence="3">The sequence shown here is derived from an EMBL/GenBank/DDBJ whole genome shotgun (WGS) entry which is preliminary data.</text>
</comment>